<feature type="non-terminal residue" evidence="1">
    <location>
        <position position="67"/>
    </location>
</feature>
<dbReference type="EMBL" id="MU157952">
    <property type="protein sequence ID" value="KAF9522283.1"/>
    <property type="molecule type" value="Genomic_DNA"/>
</dbReference>
<accession>A0A9P6E4I2</accession>
<dbReference type="OrthoDB" id="128646at2759"/>
<organism evidence="1 2">
    <name type="scientific">Crepidotus variabilis</name>
    <dbReference type="NCBI Taxonomy" id="179855"/>
    <lineage>
        <taxon>Eukaryota</taxon>
        <taxon>Fungi</taxon>
        <taxon>Dikarya</taxon>
        <taxon>Basidiomycota</taxon>
        <taxon>Agaricomycotina</taxon>
        <taxon>Agaricomycetes</taxon>
        <taxon>Agaricomycetidae</taxon>
        <taxon>Agaricales</taxon>
        <taxon>Agaricineae</taxon>
        <taxon>Crepidotaceae</taxon>
        <taxon>Crepidotus</taxon>
    </lineage>
</organism>
<dbReference type="Gene3D" id="2.40.70.10">
    <property type="entry name" value="Acid Proteases"/>
    <property type="match status" value="1"/>
</dbReference>
<evidence type="ECO:0000313" key="1">
    <source>
        <dbReference type="EMBL" id="KAF9522283.1"/>
    </source>
</evidence>
<feature type="non-terminal residue" evidence="1">
    <location>
        <position position="1"/>
    </location>
</feature>
<protein>
    <submittedName>
        <fullName evidence="1">Uncharacterized protein</fullName>
    </submittedName>
</protein>
<keyword evidence="2" id="KW-1185">Reference proteome</keyword>
<dbReference type="Proteomes" id="UP000807306">
    <property type="component" value="Unassembled WGS sequence"/>
</dbReference>
<sequence length="67" mass="7484">PIKVFNVDGTKNKRGLITHCADLLLEVNGRTVKTRFHVAGIGRQKIILGFPWLTDQNPDIDWGKGTL</sequence>
<gene>
    <name evidence="1" type="ORF">CPB83DRAFT_735259</name>
</gene>
<name>A0A9P6E4I2_9AGAR</name>
<dbReference type="InterPro" id="IPR021109">
    <property type="entry name" value="Peptidase_aspartic_dom_sf"/>
</dbReference>
<proteinExistence type="predicted"/>
<comment type="caution">
    <text evidence="1">The sequence shown here is derived from an EMBL/GenBank/DDBJ whole genome shotgun (WGS) entry which is preliminary data.</text>
</comment>
<reference evidence="1" key="1">
    <citation type="submission" date="2020-11" db="EMBL/GenBank/DDBJ databases">
        <authorList>
            <consortium name="DOE Joint Genome Institute"/>
            <person name="Ahrendt S."/>
            <person name="Riley R."/>
            <person name="Andreopoulos W."/>
            <person name="Labutti K."/>
            <person name="Pangilinan J."/>
            <person name="Ruiz-Duenas F.J."/>
            <person name="Barrasa J.M."/>
            <person name="Sanchez-Garcia M."/>
            <person name="Camarero S."/>
            <person name="Miyauchi S."/>
            <person name="Serrano A."/>
            <person name="Linde D."/>
            <person name="Babiker R."/>
            <person name="Drula E."/>
            <person name="Ayuso-Fernandez I."/>
            <person name="Pacheco R."/>
            <person name="Padilla G."/>
            <person name="Ferreira P."/>
            <person name="Barriuso J."/>
            <person name="Kellner H."/>
            <person name="Castanera R."/>
            <person name="Alfaro M."/>
            <person name="Ramirez L."/>
            <person name="Pisabarro A.G."/>
            <person name="Kuo A."/>
            <person name="Tritt A."/>
            <person name="Lipzen A."/>
            <person name="He G."/>
            <person name="Yan M."/>
            <person name="Ng V."/>
            <person name="Cullen D."/>
            <person name="Martin F."/>
            <person name="Rosso M.-N."/>
            <person name="Henrissat B."/>
            <person name="Hibbett D."/>
            <person name="Martinez A.T."/>
            <person name="Grigoriev I.V."/>
        </authorList>
    </citation>
    <scope>NUCLEOTIDE SEQUENCE</scope>
    <source>
        <strain evidence="1">CBS 506.95</strain>
    </source>
</reference>
<evidence type="ECO:0000313" key="2">
    <source>
        <dbReference type="Proteomes" id="UP000807306"/>
    </source>
</evidence>
<dbReference type="AlphaFoldDB" id="A0A9P6E4I2"/>